<feature type="compositionally biased region" description="Polar residues" evidence="1">
    <location>
        <begin position="469"/>
        <end position="480"/>
    </location>
</feature>
<evidence type="ECO:0000256" key="1">
    <source>
        <dbReference type="SAM" id="MobiDB-lite"/>
    </source>
</evidence>
<protein>
    <submittedName>
        <fullName evidence="2">Uncharacterized protein</fullName>
    </submittedName>
</protein>
<dbReference type="Proteomes" id="UP000559027">
    <property type="component" value="Unassembled WGS sequence"/>
</dbReference>
<feature type="compositionally biased region" description="Low complexity" evidence="1">
    <location>
        <begin position="628"/>
        <end position="647"/>
    </location>
</feature>
<evidence type="ECO:0000313" key="3">
    <source>
        <dbReference type="Proteomes" id="UP000559027"/>
    </source>
</evidence>
<feature type="compositionally biased region" description="Polar residues" evidence="1">
    <location>
        <begin position="804"/>
        <end position="814"/>
    </location>
</feature>
<dbReference type="OrthoDB" id="3068798at2759"/>
<keyword evidence="3" id="KW-1185">Reference proteome</keyword>
<feature type="region of interest" description="Disordered" evidence="1">
    <location>
        <begin position="19"/>
        <end position="65"/>
    </location>
</feature>
<gene>
    <name evidence="2" type="ORF">D9756_004361</name>
</gene>
<feature type="region of interest" description="Disordered" evidence="1">
    <location>
        <begin position="857"/>
        <end position="925"/>
    </location>
</feature>
<feature type="region of interest" description="Disordered" evidence="1">
    <location>
        <begin position="550"/>
        <end position="647"/>
    </location>
</feature>
<feature type="compositionally biased region" description="Basic and acidic residues" evidence="1">
    <location>
        <begin position="550"/>
        <end position="571"/>
    </location>
</feature>
<feature type="region of interest" description="Disordered" evidence="1">
    <location>
        <begin position="425"/>
        <end position="497"/>
    </location>
</feature>
<feature type="compositionally biased region" description="Low complexity" evidence="1">
    <location>
        <begin position="815"/>
        <end position="840"/>
    </location>
</feature>
<feature type="region of interest" description="Disordered" evidence="1">
    <location>
        <begin position="704"/>
        <end position="732"/>
    </location>
</feature>
<feature type="compositionally biased region" description="Pro residues" evidence="1">
    <location>
        <begin position="372"/>
        <end position="387"/>
    </location>
</feature>
<evidence type="ECO:0000313" key="2">
    <source>
        <dbReference type="EMBL" id="KAF5356270.1"/>
    </source>
</evidence>
<organism evidence="2 3">
    <name type="scientific">Leucocoprinus leucothites</name>
    <dbReference type="NCBI Taxonomy" id="201217"/>
    <lineage>
        <taxon>Eukaryota</taxon>
        <taxon>Fungi</taxon>
        <taxon>Dikarya</taxon>
        <taxon>Basidiomycota</taxon>
        <taxon>Agaricomycotina</taxon>
        <taxon>Agaricomycetes</taxon>
        <taxon>Agaricomycetidae</taxon>
        <taxon>Agaricales</taxon>
        <taxon>Agaricineae</taxon>
        <taxon>Agaricaceae</taxon>
        <taxon>Leucocoprinus</taxon>
    </lineage>
</organism>
<proteinExistence type="predicted"/>
<feature type="compositionally biased region" description="Low complexity" evidence="1">
    <location>
        <begin position="437"/>
        <end position="447"/>
    </location>
</feature>
<dbReference type="AlphaFoldDB" id="A0A8H5D9Y8"/>
<dbReference type="EMBL" id="JAACJO010000007">
    <property type="protein sequence ID" value="KAF5356270.1"/>
    <property type="molecule type" value="Genomic_DNA"/>
</dbReference>
<feature type="region of interest" description="Disordered" evidence="1">
    <location>
        <begin position="341"/>
        <end position="393"/>
    </location>
</feature>
<feature type="compositionally biased region" description="Low complexity" evidence="1">
    <location>
        <begin position="20"/>
        <end position="65"/>
    </location>
</feature>
<feature type="region of interest" description="Disordered" evidence="1">
    <location>
        <begin position="800"/>
        <end position="840"/>
    </location>
</feature>
<feature type="compositionally biased region" description="Polar residues" evidence="1">
    <location>
        <begin position="341"/>
        <end position="351"/>
    </location>
</feature>
<sequence>MGAHPFTLAEFGQLVSAALESESQGQSSPEPLTTASSRRSFLSFSSPTSRRPGWATSSSCQSLSPSPKSFFSFSQNHRMLHHPVPVRPMDVMSHIDLSHACMPLYPHHGPATPSSRPRARKVIEKLKRQASALVKSPSRRLRSHSCANPDQLEQTLEIPTVTFVSASPVEPSFTSRTRSVSCSFDDDDHSPAVFHIDAPAAGDFAPYLPLASRLEREFSVPYATEALAFGSRPSSASTPPPLSGAVMGRPVIPPPSPSPSERSDSTSSTRSPVTPVFSSYNDVHPYASPAAIPQRWSVGSDEQEQNNDPFAKGKVQIVRRSLIQDNFLMACAAVDDSQQGAASVEDNSNGGRSPKAKRSSVFRKKSNASLPPVKPPPSCPLPRPPPTASSESSVSIHSVLEYSRPPSPVVDDEWTLFLGAPSKPLEVFKGESRKRSGSSPAPSPSSKQHLSPSDIPPQVQQERQPRVRTISNMSTRSNATGRRIESGPAPGPDGVESNVFEDWTLSLPVLRKPKSTLSIEVAPVEPGPPVEARTRKCKSFTDWTMDLSDPYEKQEVRLREKERELERERKISRVSATSVTSAKGSLRSPTAKRLPIGPGPSRSQTQTHPLRNAGSKSLDRGVSTSMTSLRSVASSNGSSSASSYKDSLPFDPCSPDIAPVSPIAPSFSNHSAYADSIFIIPSARPPSLASTPVSTPSIANFPLPPSFSSKLSQRRSAAPPLPRPLRPTGAYKPLARSGTIYAEASHASTSTALPTIPSLSVADLDAHVASSAPATSLHFPPSSFPVGSLKKFEERRPDSYYYRPTTSSSVDSENSVATTSSTISAASSKSSVRTASSASTIVPRARTPRLMVNLSVDVDTQQQVDREPSSSLDLDADVEGARMVRPSFESSGGATEYDTCNEDGFSDECASPRRRRSPVEDDDHSECFYSARSSLNL</sequence>
<feature type="compositionally biased region" description="Basic residues" evidence="1">
    <location>
        <begin position="354"/>
        <end position="366"/>
    </location>
</feature>
<feature type="region of interest" description="Disordered" evidence="1">
    <location>
        <begin position="230"/>
        <end position="277"/>
    </location>
</feature>
<accession>A0A8H5D9Y8</accession>
<comment type="caution">
    <text evidence="2">The sequence shown here is derived from an EMBL/GenBank/DDBJ whole genome shotgun (WGS) entry which is preliminary data.</text>
</comment>
<feature type="compositionally biased region" description="Polar residues" evidence="1">
    <location>
        <begin position="574"/>
        <end position="583"/>
    </location>
</feature>
<name>A0A8H5D9Y8_9AGAR</name>
<reference evidence="2 3" key="1">
    <citation type="journal article" date="2020" name="ISME J.">
        <title>Uncovering the hidden diversity of litter-decomposition mechanisms in mushroom-forming fungi.</title>
        <authorList>
            <person name="Floudas D."/>
            <person name="Bentzer J."/>
            <person name="Ahren D."/>
            <person name="Johansson T."/>
            <person name="Persson P."/>
            <person name="Tunlid A."/>
        </authorList>
    </citation>
    <scope>NUCLEOTIDE SEQUENCE [LARGE SCALE GENOMIC DNA]</scope>
    <source>
        <strain evidence="2 3">CBS 146.42</strain>
    </source>
</reference>
<feature type="compositionally biased region" description="Low complexity" evidence="1">
    <location>
        <begin position="265"/>
        <end position="277"/>
    </location>
</feature>